<dbReference type="Proteomes" id="UP000050501">
    <property type="component" value="Unassembled WGS sequence"/>
</dbReference>
<proteinExistence type="predicted"/>
<reference evidence="3 4" key="2">
    <citation type="submission" date="2015-07" db="EMBL/GenBank/DDBJ databases">
        <title>Genome sequence of Levilinea saccharolytica DSM 16555.</title>
        <authorList>
            <person name="Hemp J."/>
            <person name="Ward L.M."/>
            <person name="Pace L.A."/>
            <person name="Fischer W.W."/>
        </authorList>
    </citation>
    <scope>NUCLEOTIDE SEQUENCE [LARGE SCALE GENOMIC DNA]</scope>
    <source>
        <strain evidence="3 4">KIBI-1</strain>
    </source>
</reference>
<evidence type="ECO:0000256" key="1">
    <source>
        <dbReference type="SAM" id="SignalP"/>
    </source>
</evidence>
<dbReference type="OrthoDB" id="39321at200795"/>
<evidence type="ECO:0000313" key="2">
    <source>
        <dbReference type="EMBL" id="GAP19562.1"/>
    </source>
</evidence>
<accession>A0A0M8JQM9</accession>
<protein>
    <recommendedName>
        <fullName evidence="5">DUF4878 domain-containing protein</fullName>
    </recommendedName>
</protein>
<dbReference type="AlphaFoldDB" id="A0A0M8JQM9"/>
<dbReference type="EMBL" id="DF967975">
    <property type="protein sequence ID" value="GAP19562.1"/>
    <property type="molecule type" value="Genomic_DNA"/>
</dbReference>
<dbReference type="EMBL" id="LGCM01000037">
    <property type="protein sequence ID" value="KPL81623.1"/>
    <property type="molecule type" value="Genomic_DNA"/>
</dbReference>
<dbReference type="PROSITE" id="PS51257">
    <property type="entry name" value="PROKAR_LIPOPROTEIN"/>
    <property type="match status" value="1"/>
</dbReference>
<keyword evidence="1" id="KW-0732">Signal</keyword>
<keyword evidence="4" id="KW-1185">Reference proteome</keyword>
<dbReference type="RefSeq" id="WP_062419831.1">
    <property type="nucleotide sequence ID" value="NZ_BBXZ01000183.1"/>
</dbReference>
<name>A0A0M8JQM9_9CHLR</name>
<evidence type="ECO:0000313" key="4">
    <source>
        <dbReference type="Proteomes" id="UP000050501"/>
    </source>
</evidence>
<reference evidence="2" key="1">
    <citation type="journal article" date="2015" name="Genome Announc.">
        <title>Draft Genome Sequences of Anaerolinea thermolimosa IMO-1, Bellilinea caldifistulae GOMI-1, Leptolinea tardivitalis YMTK-2, Levilinea saccharolytica KIBI-1, Longilinea arvoryzae KOME-1, Previously Described as Members of the Class Anaerolineae (Chloroflexi).</title>
        <authorList>
            <person name="Matsuura N."/>
            <person name="Tourlousse M.D."/>
            <person name="Ohashi A."/>
            <person name="Hugenholtz P."/>
            <person name="Sekiguchi Y."/>
        </authorList>
    </citation>
    <scope>NUCLEOTIDE SEQUENCE</scope>
    <source>
        <strain evidence="2">KIBI-1</strain>
    </source>
</reference>
<feature type="chain" id="PRO_5007418296" description="DUF4878 domain-containing protein" evidence="1">
    <location>
        <begin position="27"/>
        <end position="157"/>
    </location>
</feature>
<evidence type="ECO:0000313" key="3">
    <source>
        <dbReference type="EMBL" id="KPL81623.1"/>
    </source>
</evidence>
<sequence length="157" mass="16641">MKTWIQRGWVLLGVLLLAGCNLPDLTAPAGGSAQPTPLIISLPQSGEAEGGAPTAPAAEDTVRAFLNAYQENPDQMKGYLSQNRVQKLTKGGALELLQFNGALEGFSIQAASVSPTTGVAQVEVEAKVGGAEVRRTFILIQEGGRWMIDAVRKPKKK</sequence>
<evidence type="ECO:0008006" key="5">
    <source>
        <dbReference type="Google" id="ProtNLM"/>
    </source>
</evidence>
<organism evidence="2">
    <name type="scientific">Levilinea saccharolytica</name>
    <dbReference type="NCBI Taxonomy" id="229921"/>
    <lineage>
        <taxon>Bacteria</taxon>
        <taxon>Bacillati</taxon>
        <taxon>Chloroflexota</taxon>
        <taxon>Anaerolineae</taxon>
        <taxon>Anaerolineales</taxon>
        <taxon>Anaerolineaceae</taxon>
        <taxon>Levilinea</taxon>
    </lineage>
</organism>
<feature type="signal peptide" evidence="1">
    <location>
        <begin position="1"/>
        <end position="26"/>
    </location>
</feature>
<gene>
    <name evidence="3" type="ORF">ADN01_09825</name>
    <name evidence="2" type="ORF">LSAC_03472</name>
</gene>
<dbReference type="STRING" id="229921.ADN01_09825"/>